<protein>
    <recommendedName>
        <fullName evidence="3">beta-glucosidase</fullName>
        <ecNumber evidence="3">3.2.1.21</ecNumber>
    </recommendedName>
</protein>
<dbReference type="InterPro" id="IPR036962">
    <property type="entry name" value="Glyco_hydro_3_N_sf"/>
</dbReference>
<gene>
    <name evidence="10" type="ORF">BRYFOR_06915</name>
</gene>
<feature type="chain" id="PRO_5002967664" description="beta-glucosidase" evidence="7">
    <location>
        <begin position="28"/>
        <end position="837"/>
    </location>
</feature>
<dbReference type="InterPro" id="IPR036881">
    <property type="entry name" value="Glyco_hydro_3_C_sf"/>
</dbReference>
<evidence type="ECO:0000313" key="11">
    <source>
        <dbReference type="Proteomes" id="UP000005561"/>
    </source>
</evidence>
<sequence>MKKTMKKAVSVMTATAMAASLTTAAFAEEGSSAEYIAAPYSVDEELQGPTEYLDPVFYENADGPTIGVTLVGVIQQDGLYFKDSDNDQELDAFEDWRLSTDERVADLLTKLNREQRVGLLVNQLMCSPTAKSAEEVYDEEGNVIFSQLMTVTPDALHMVLAEEEEDGEEGDFASKAAGAAAGMGAEARPNSTGEMLTFESRSGVLRVTTDAETGALWTNAVNMTAEYAAVAKSEPTVPFTIISNPQAIYAAPASEGIAAAVMGDVAADGDYSLVERYADIDRQVWDAKGISRMYGPQIDLITDPRWNRNNGTYSEVPDVTAGIASALVSGYQTGTDGVQDGDVALIMKHFPGDGAAYNGYESHNKIGEWRVYQTEGSLEKYQLPGFAAAIDAGVAGIMPGYSRPADEGTYGSVAQSYQGVELDPEQLANAYNTTILGTLLKDTMGFDGFINTDSGIVEMGMQFGAEDLTVPERIAAIINAGSDVIGDWFSGINWDAFYEAYDQGLIEQEALDRANGNTLATVFEMGQFENPYKDVEESKATLDGLAADIEAIGTELSQKSVVLMKNHESVLPLADTSKSVYIASFTSAGEDEAALENWTAAFEEAGYTIAGSAEEADIAFLDVVPGGVSNSNTFMNVIDLVDELEVDEVNHPTDASKTGETVEATTLMDVEDIPEIADAVHANGGIVIASIDISSQWILTNLEPYCDGLIGSFSTPVSARMDVLTGAYNPTGKLPVTMVSCNEVIAVNEVTAENGETYEICVSPNDVPGYDKDQYIAEDVLAQSPSGSFAYQDADGNMYSAWYGLSYDSAEAAAEDAVEEAVTEAAEAAETEAETEA</sequence>
<evidence type="ECO:0000256" key="6">
    <source>
        <dbReference type="ARBA" id="ARBA00023295"/>
    </source>
</evidence>
<comment type="catalytic activity">
    <reaction evidence="1">
        <text>Hydrolysis of terminal, non-reducing beta-D-glucosyl residues with release of beta-D-glucose.</text>
        <dbReference type="EC" id="3.2.1.21"/>
    </reaction>
</comment>
<dbReference type="STRING" id="168384.SAMN05660368_01207"/>
<evidence type="ECO:0000256" key="3">
    <source>
        <dbReference type="ARBA" id="ARBA00012744"/>
    </source>
</evidence>
<dbReference type="AlphaFoldDB" id="C6LE66"/>
<dbReference type="InterPro" id="IPR051915">
    <property type="entry name" value="Cellulose_Degrad_GH3"/>
</dbReference>
<evidence type="ECO:0000313" key="10">
    <source>
        <dbReference type="EMBL" id="EET61270.1"/>
    </source>
</evidence>
<comment type="similarity">
    <text evidence="2">Belongs to the glycosyl hydrolase 3 family.</text>
</comment>
<dbReference type="SUPFAM" id="SSF51445">
    <property type="entry name" value="(Trans)glycosidases"/>
    <property type="match status" value="1"/>
</dbReference>
<feature type="signal peptide" evidence="7">
    <location>
        <begin position="1"/>
        <end position="27"/>
    </location>
</feature>
<evidence type="ECO:0000256" key="2">
    <source>
        <dbReference type="ARBA" id="ARBA00005336"/>
    </source>
</evidence>
<organism evidence="10 11">
    <name type="scientific">Marvinbryantia formatexigens DSM 14469</name>
    <dbReference type="NCBI Taxonomy" id="478749"/>
    <lineage>
        <taxon>Bacteria</taxon>
        <taxon>Bacillati</taxon>
        <taxon>Bacillota</taxon>
        <taxon>Clostridia</taxon>
        <taxon>Lachnospirales</taxon>
        <taxon>Lachnospiraceae</taxon>
        <taxon>Marvinbryantia</taxon>
    </lineage>
</organism>
<evidence type="ECO:0000259" key="8">
    <source>
        <dbReference type="Pfam" id="PF00933"/>
    </source>
</evidence>
<dbReference type="InterPro" id="IPR002772">
    <property type="entry name" value="Glyco_hydro_3_C"/>
</dbReference>
<dbReference type="EC" id="3.2.1.21" evidence="3"/>
<evidence type="ECO:0000256" key="1">
    <source>
        <dbReference type="ARBA" id="ARBA00000448"/>
    </source>
</evidence>
<keyword evidence="4 7" id="KW-0732">Signal</keyword>
<keyword evidence="5 10" id="KW-0378">Hydrolase</keyword>
<dbReference type="Proteomes" id="UP000005561">
    <property type="component" value="Unassembled WGS sequence"/>
</dbReference>
<dbReference type="GO" id="GO:0009251">
    <property type="term" value="P:glucan catabolic process"/>
    <property type="evidence" value="ECO:0007669"/>
    <property type="project" value="TreeGrafter"/>
</dbReference>
<dbReference type="RefSeq" id="WP_006861709.1">
    <property type="nucleotide sequence ID" value="NZ_ACCL02000007.1"/>
</dbReference>
<comment type="caution">
    <text evidence="10">The sequence shown here is derived from an EMBL/GenBank/DDBJ whole genome shotgun (WGS) entry which is preliminary data.</text>
</comment>
<accession>C6LE66</accession>
<dbReference type="Pfam" id="PF00933">
    <property type="entry name" value="Glyco_hydro_3"/>
    <property type="match status" value="1"/>
</dbReference>
<name>C6LE66_9FIRM</name>
<dbReference type="GO" id="GO:0008422">
    <property type="term" value="F:beta-glucosidase activity"/>
    <property type="evidence" value="ECO:0007669"/>
    <property type="project" value="UniProtKB-EC"/>
</dbReference>
<keyword evidence="11" id="KW-1185">Reference proteome</keyword>
<dbReference type="Pfam" id="PF01915">
    <property type="entry name" value="Glyco_hydro_3_C"/>
    <property type="match status" value="1"/>
</dbReference>
<evidence type="ECO:0000256" key="5">
    <source>
        <dbReference type="ARBA" id="ARBA00022801"/>
    </source>
</evidence>
<dbReference type="eggNOG" id="COG1472">
    <property type="taxonomic scope" value="Bacteria"/>
</dbReference>
<feature type="domain" description="Glycoside hydrolase family 3 N-terminal" evidence="8">
    <location>
        <begin position="267"/>
        <end position="485"/>
    </location>
</feature>
<proteinExistence type="inferred from homology"/>
<dbReference type="OrthoDB" id="9805821at2"/>
<dbReference type="PANTHER" id="PTHR30620">
    <property type="entry name" value="PERIPLASMIC BETA-GLUCOSIDASE-RELATED"/>
    <property type="match status" value="1"/>
</dbReference>
<dbReference type="Gene3D" id="3.20.20.300">
    <property type="entry name" value="Glycoside hydrolase, family 3, N-terminal domain"/>
    <property type="match status" value="1"/>
</dbReference>
<evidence type="ECO:0000259" key="9">
    <source>
        <dbReference type="Pfam" id="PF01915"/>
    </source>
</evidence>
<feature type="domain" description="Glycoside hydrolase family 3 C-terminal" evidence="9">
    <location>
        <begin position="561"/>
        <end position="745"/>
    </location>
</feature>
<dbReference type="SUPFAM" id="SSF52279">
    <property type="entry name" value="Beta-D-glucan exohydrolase, C-terminal domain"/>
    <property type="match status" value="1"/>
</dbReference>
<dbReference type="Gene3D" id="3.40.50.1700">
    <property type="entry name" value="Glycoside hydrolase family 3 C-terminal domain"/>
    <property type="match status" value="1"/>
</dbReference>
<evidence type="ECO:0000256" key="4">
    <source>
        <dbReference type="ARBA" id="ARBA00022729"/>
    </source>
</evidence>
<evidence type="ECO:0000256" key="7">
    <source>
        <dbReference type="SAM" id="SignalP"/>
    </source>
</evidence>
<reference evidence="10" key="1">
    <citation type="submission" date="2009-07" db="EMBL/GenBank/DDBJ databases">
        <authorList>
            <person name="Weinstock G."/>
            <person name="Sodergren E."/>
            <person name="Clifton S."/>
            <person name="Fulton L."/>
            <person name="Fulton B."/>
            <person name="Courtney L."/>
            <person name="Fronick C."/>
            <person name="Harrison M."/>
            <person name="Strong C."/>
            <person name="Farmer C."/>
            <person name="Delahaunty K."/>
            <person name="Markovic C."/>
            <person name="Hall O."/>
            <person name="Minx P."/>
            <person name="Tomlinson C."/>
            <person name="Mitreva M."/>
            <person name="Nelson J."/>
            <person name="Hou S."/>
            <person name="Wollam A."/>
            <person name="Pepin K.H."/>
            <person name="Johnson M."/>
            <person name="Bhonagiri V."/>
            <person name="Nash W.E."/>
            <person name="Warren W."/>
            <person name="Chinwalla A."/>
            <person name="Mardis E.R."/>
            <person name="Wilson R.K."/>
        </authorList>
    </citation>
    <scope>NUCLEOTIDE SEQUENCE [LARGE SCALE GENOMIC DNA]</scope>
    <source>
        <strain evidence="10">DSM 14469</strain>
    </source>
</reference>
<dbReference type="PANTHER" id="PTHR30620:SF16">
    <property type="entry name" value="LYSOSOMAL BETA GLUCOSIDASE"/>
    <property type="match status" value="1"/>
</dbReference>
<dbReference type="EMBL" id="ACCL02000007">
    <property type="protein sequence ID" value="EET61270.1"/>
    <property type="molecule type" value="Genomic_DNA"/>
</dbReference>
<keyword evidence="6" id="KW-0326">Glycosidase</keyword>
<dbReference type="InterPro" id="IPR001764">
    <property type="entry name" value="Glyco_hydro_3_N"/>
</dbReference>
<dbReference type="InterPro" id="IPR017853">
    <property type="entry name" value="GH"/>
</dbReference>